<dbReference type="GO" id="GO:0016020">
    <property type="term" value="C:membrane"/>
    <property type="evidence" value="ECO:0007669"/>
    <property type="project" value="UniProtKB-SubCell"/>
</dbReference>
<reference evidence="8" key="1">
    <citation type="submission" date="2016-05" db="EMBL/GenBank/DDBJ databases">
        <title>Comparative genomics of biotechnologically important yeasts.</title>
        <authorList>
            <consortium name="DOE Joint Genome Institute"/>
            <person name="Riley R."/>
            <person name="Haridas S."/>
            <person name="Wolfe K.H."/>
            <person name="Lopes M.R."/>
            <person name="Hittinger C.T."/>
            <person name="Goker M."/>
            <person name="Salamov A."/>
            <person name="Wisecaver J."/>
            <person name="Long T.M."/>
            <person name="Aerts A.L."/>
            <person name="Barry K."/>
            <person name="Choi C."/>
            <person name="Clum A."/>
            <person name="Coughlan A.Y."/>
            <person name="Deshpande S."/>
            <person name="Douglass A.P."/>
            <person name="Hanson S.J."/>
            <person name="Klenk H.-P."/>
            <person name="Labutti K."/>
            <person name="Lapidus A."/>
            <person name="Lindquist E."/>
            <person name="Lipzen A."/>
            <person name="Meier-Kolthoff J.P."/>
            <person name="Ohm R.A."/>
            <person name="Otillar R.P."/>
            <person name="Pangilinan J."/>
            <person name="Peng Y."/>
            <person name="Rokas A."/>
            <person name="Rosa C.A."/>
            <person name="Scheuner C."/>
            <person name="Sibirny A.A."/>
            <person name="Slot J.C."/>
            <person name="Stielow J.B."/>
            <person name="Sun H."/>
            <person name="Kurtzman C.P."/>
            <person name="Blackwell M."/>
            <person name="Grigoriev I.V."/>
            <person name="Jeffries T.W."/>
        </authorList>
    </citation>
    <scope>NUCLEOTIDE SEQUENCE [LARGE SCALE GENOMIC DNA]</scope>
    <source>
        <strain evidence="8">NRRL Y-2460</strain>
    </source>
</reference>
<evidence type="ECO:0000256" key="2">
    <source>
        <dbReference type="ARBA" id="ARBA00022692"/>
    </source>
</evidence>
<feature type="non-terminal residue" evidence="7">
    <location>
        <position position="1"/>
    </location>
</feature>
<name>A0A1E4TP05_PACTA</name>
<dbReference type="InterPro" id="IPR004853">
    <property type="entry name" value="Sugar_P_trans_dom"/>
</dbReference>
<dbReference type="Proteomes" id="UP000094236">
    <property type="component" value="Unassembled WGS sequence"/>
</dbReference>
<feature type="transmembrane region" description="Helical" evidence="5">
    <location>
        <begin position="140"/>
        <end position="159"/>
    </location>
</feature>
<keyword evidence="4 5" id="KW-0472">Membrane</keyword>
<feature type="non-terminal residue" evidence="7">
    <location>
        <position position="427"/>
    </location>
</feature>
<gene>
    <name evidence="7" type="ORF">PACTADRAFT_22478</name>
</gene>
<organism evidence="7 8">
    <name type="scientific">Pachysolen tannophilus NRRL Y-2460</name>
    <dbReference type="NCBI Taxonomy" id="669874"/>
    <lineage>
        <taxon>Eukaryota</taxon>
        <taxon>Fungi</taxon>
        <taxon>Dikarya</taxon>
        <taxon>Ascomycota</taxon>
        <taxon>Saccharomycotina</taxon>
        <taxon>Pichiomycetes</taxon>
        <taxon>Pachysolenaceae</taxon>
        <taxon>Pachysolen</taxon>
    </lineage>
</organism>
<feature type="transmembrane region" description="Helical" evidence="5">
    <location>
        <begin position="179"/>
        <end position="199"/>
    </location>
</feature>
<sequence length="427" mass="48079">LPPFSMRVIALCGVWYFVSSTTSQLTKEVLDNFPYPSFVGEFQFFISSVYCIILSFIFQSFPNWIQFFPKGTVPVNGKLVINRIILRTTIPLGIFQFLGKFSSLASTSRVPISTVSSIKSLSPMLIVLGYRFYYKVKFPILTYVSLAPLVVGVVLIVLSDNQKFEDFKKTADLINNKDHLHGIFFAILSTFIFATQNIYAKNVVTYNSKTTISNNLIVTNKTDPAKLALSNSNSSSTTDLVNNIEESKYRLPITENRFEEKNEELMMMNNQHIKNNNSFYYKQGDEKTSGAKSGNLLATTKPDKITILWYCSTLGFLFQLPFFLLTEFPRIFFSTTINTTTGAIEQGTMVDIPLFKLILNGSSHFIQALLAFHLLGTVPTVTYSIASMMKRIIIITVSMILAGHSLNSMQISGLILIGIGLYSYDRW</sequence>
<dbReference type="InterPro" id="IPR050186">
    <property type="entry name" value="TPT_transporter"/>
</dbReference>
<evidence type="ECO:0000259" key="6">
    <source>
        <dbReference type="Pfam" id="PF03151"/>
    </source>
</evidence>
<evidence type="ECO:0000313" key="8">
    <source>
        <dbReference type="Proteomes" id="UP000094236"/>
    </source>
</evidence>
<evidence type="ECO:0000256" key="5">
    <source>
        <dbReference type="SAM" id="Phobius"/>
    </source>
</evidence>
<evidence type="ECO:0000256" key="4">
    <source>
        <dbReference type="ARBA" id="ARBA00023136"/>
    </source>
</evidence>
<dbReference type="Pfam" id="PF03151">
    <property type="entry name" value="TPT"/>
    <property type="match status" value="2"/>
</dbReference>
<evidence type="ECO:0000313" key="7">
    <source>
        <dbReference type="EMBL" id="ODV93452.1"/>
    </source>
</evidence>
<feature type="domain" description="Sugar phosphate transporter" evidence="6">
    <location>
        <begin position="302"/>
        <end position="423"/>
    </location>
</feature>
<dbReference type="OrthoDB" id="1588579at2759"/>
<feature type="domain" description="Sugar phosphate transporter" evidence="6">
    <location>
        <begin position="7"/>
        <end position="214"/>
    </location>
</feature>
<dbReference type="AlphaFoldDB" id="A0A1E4TP05"/>
<dbReference type="STRING" id="669874.A0A1E4TP05"/>
<feature type="transmembrane region" description="Helical" evidence="5">
    <location>
        <begin position="365"/>
        <end position="385"/>
    </location>
</feature>
<feature type="transmembrane region" description="Helical" evidence="5">
    <location>
        <begin position="39"/>
        <end position="58"/>
    </location>
</feature>
<keyword evidence="8" id="KW-1185">Reference proteome</keyword>
<keyword evidence="3 5" id="KW-1133">Transmembrane helix</keyword>
<proteinExistence type="predicted"/>
<evidence type="ECO:0000256" key="1">
    <source>
        <dbReference type="ARBA" id="ARBA00004141"/>
    </source>
</evidence>
<feature type="transmembrane region" description="Helical" evidence="5">
    <location>
        <begin position="392"/>
        <end position="422"/>
    </location>
</feature>
<evidence type="ECO:0000256" key="3">
    <source>
        <dbReference type="ARBA" id="ARBA00022989"/>
    </source>
</evidence>
<comment type="subcellular location">
    <subcellularLocation>
        <location evidence="1">Membrane</location>
        <topology evidence="1">Multi-pass membrane protein</topology>
    </subcellularLocation>
</comment>
<feature type="transmembrane region" description="Helical" evidence="5">
    <location>
        <begin position="307"/>
        <end position="325"/>
    </location>
</feature>
<accession>A0A1E4TP05</accession>
<dbReference type="EMBL" id="KV454018">
    <property type="protein sequence ID" value="ODV93452.1"/>
    <property type="molecule type" value="Genomic_DNA"/>
</dbReference>
<protein>
    <recommendedName>
        <fullName evidence="6">Sugar phosphate transporter domain-containing protein</fullName>
    </recommendedName>
</protein>
<keyword evidence="2 5" id="KW-0812">Transmembrane</keyword>
<dbReference type="PANTHER" id="PTHR11132">
    <property type="entry name" value="SOLUTE CARRIER FAMILY 35"/>
    <property type="match status" value="1"/>
</dbReference>